<comment type="caution">
    <text evidence="1">The sequence shown here is derived from an EMBL/GenBank/DDBJ whole genome shotgun (WGS) entry which is preliminary data.</text>
</comment>
<protein>
    <submittedName>
        <fullName evidence="1">Unnamed protein product</fullName>
    </submittedName>
</protein>
<organism evidence="1 2">
    <name type="scientific">Ambrosiozyma monospora</name>
    <name type="common">Yeast</name>
    <name type="synonym">Endomycopsis monosporus</name>
    <dbReference type="NCBI Taxonomy" id="43982"/>
    <lineage>
        <taxon>Eukaryota</taxon>
        <taxon>Fungi</taxon>
        <taxon>Dikarya</taxon>
        <taxon>Ascomycota</taxon>
        <taxon>Saccharomycotina</taxon>
        <taxon>Pichiomycetes</taxon>
        <taxon>Pichiales</taxon>
        <taxon>Pichiaceae</taxon>
        <taxon>Ambrosiozyma</taxon>
    </lineage>
</organism>
<name>A0ACB5SXY4_AMBMO</name>
<reference evidence="1" key="1">
    <citation type="submission" date="2023-04" db="EMBL/GenBank/DDBJ databases">
        <title>Ambrosiozyma monospora NBRC 10751.</title>
        <authorList>
            <person name="Ichikawa N."/>
            <person name="Sato H."/>
            <person name="Tonouchi N."/>
        </authorList>
    </citation>
    <scope>NUCLEOTIDE SEQUENCE</scope>
    <source>
        <strain evidence="1">NBRC 10751</strain>
    </source>
</reference>
<sequence length="439" mass="49770">MNKLLPSLSSYSSSSKKKEYEFGETLGAGSFGTVRSAIQKKTGDKVAIKIILKSKLKGHLDVVLREIKLLESVHHEHIVGLVDWFESKHNFYIVTQLATGGELFERLVQKTSFTERDACSIIYQMLTAIDYLHSKGIVHRDIKPENVLYLTPAEDSPVVLADFGVSKQVSDSTGEKLTGVAGSYGYIAPEIYASEGYGDLYGLGRGGYTKSCDIWSLGIVTYTLMGGYSPIRAETPHDFLDEVRTNNFVIFHSKYWKHISENAKDFIIKTLDIDNRRRPTTQQLLQHPWITEYLVSKDKKPEKEEVNIIGNIQEGFNAQARLRKVARLVMINNRLKKLRELRTADEIEDGEEDFVFHATKTDSQLMNKFGSMPLNQLKEAVEEDQKLTPATPKTIADKRKSDHLAATFQDLVRIAQDSKEQIKKYQVTEDEELKKKATQ</sequence>
<evidence type="ECO:0000313" key="2">
    <source>
        <dbReference type="Proteomes" id="UP001165064"/>
    </source>
</evidence>
<proteinExistence type="predicted"/>
<accession>A0ACB5SXY4</accession>
<dbReference type="EMBL" id="BSXS01001344">
    <property type="protein sequence ID" value="GME75887.1"/>
    <property type="molecule type" value="Genomic_DNA"/>
</dbReference>
<keyword evidence="2" id="KW-1185">Reference proteome</keyword>
<gene>
    <name evidence="1" type="ORF">Amon02_000235100</name>
</gene>
<evidence type="ECO:0000313" key="1">
    <source>
        <dbReference type="EMBL" id="GME75887.1"/>
    </source>
</evidence>
<dbReference type="Proteomes" id="UP001165064">
    <property type="component" value="Unassembled WGS sequence"/>
</dbReference>